<feature type="domain" description="N-acetyltransferase" evidence="3">
    <location>
        <begin position="26"/>
        <end position="179"/>
    </location>
</feature>
<dbReference type="PROSITE" id="PS51186">
    <property type="entry name" value="GNAT"/>
    <property type="match status" value="1"/>
</dbReference>
<dbReference type="Proteomes" id="UP000744769">
    <property type="component" value="Unassembled WGS sequence"/>
</dbReference>
<keyword evidence="1" id="KW-0067">ATP-binding</keyword>
<dbReference type="InterPro" id="IPR032875">
    <property type="entry name" value="Succ_CoA_lig_flav_dom"/>
</dbReference>
<dbReference type="InterPro" id="IPR036291">
    <property type="entry name" value="NAD(P)-bd_dom_sf"/>
</dbReference>
<evidence type="ECO:0000259" key="2">
    <source>
        <dbReference type="PROSITE" id="PS50975"/>
    </source>
</evidence>
<dbReference type="GO" id="GO:0005524">
    <property type="term" value="F:ATP binding"/>
    <property type="evidence" value="ECO:0007669"/>
    <property type="project" value="UniProtKB-UniRule"/>
</dbReference>
<dbReference type="Pfam" id="PF13380">
    <property type="entry name" value="CoA_binding_2"/>
    <property type="match status" value="1"/>
</dbReference>
<dbReference type="AlphaFoldDB" id="A0A967B2Q4"/>
<dbReference type="SUPFAM" id="SSF56059">
    <property type="entry name" value="Glutathione synthetase ATP-binding domain-like"/>
    <property type="match status" value="1"/>
</dbReference>
<accession>A0A967B2Q4</accession>
<dbReference type="PROSITE" id="PS50975">
    <property type="entry name" value="ATP_GRASP"/>
    <property type="match status" value="1"/>
</dbReference>
<evidence type="ECO:0000256" key="1">
    <source>
        <dbReference type="PROSITE-ProRule" id="PRU00409"/>
    </source>
</evidence>
<proteinExistence type="predicted"/>
<dbReference type="InterPro" id="IPR003781">
    <property type="entry name" value="CoA-bd"/>
</dbReference>
<dbReference type="PANTHER" id="PTHR42793">
    <property type="entry name" value="COA BINDING DOMAIN CONTAINING PROTEIN"/>
    <property type="match status" value="1"/>
</dbReference>
<evidence type="ECO:0000313" key="4">
    <source>
        <dbReference type="EMBL" id="NHN56889.1"/>
    </source>
</evidence>
<reference evidence="4" key="1">
    <citation type="submission" date="2020-03" db="EMBL/GenBank/DDBJ databases">
        <title>Draft sequencing of Calidifontibacter sp. DB0510.</title>
        <authorList>
            <person name="Kim D.-U."/>
        </authorList>
    </citation>
    <scope>NUCLEOTIDE SEQUENCE</scope>
    <source>
        <strain evidence="4">DB0510</strain>
    </source>
</reference>
<dbReference type="Gene3D" id="3.30.1490.20">
    <property type="entry name" value="ATP-grasp fold, A domain"/>
    <property type="match status" value="1"/>
</dbReference>
<dbReference type="SUPFAM" id="SSF51735">
    <property type="entry name" value="NAD(P)-binding Rossmann-fold domains"/>
    <property type="match status" value="1"/>
</dbReference>
<dbReference type="InterPro" id="IPR011761">
    <property type="entry name" value="ATP-grasp"/>
</dbReference>
<dbReference type="Gene3D" id="3.40.50.261">
    <property type="entry name" value="Succinyl-CoA synthetase domains"/>
    <property type="match status" value="2"/>
</dbReference>
<dbReference type="CDD" id="cd04301">
    <property type="entry name" value="NAT_SF"/>
    <property type="match status" value="1"/>
</dbReference>
<protein>
    <submittedName>
        <fullName evidence="4">GNAT family N-acetyltransferase</fullName>
    </submittedName>
</protein>
<feature type="domain" description="ATP-grasp" evidence="2">
    <location>
        <begin position="675"/>
        <end position="711"/>
    </location>
</feature>
<organism evidence="4 5">
    <name type="scientific">Metallococcus carri</name>
    <dbReference type="NCBI Taxonomy" id="1656884"/>
    <lineage>
        <taxon>Bacteria</taxon>
        <taxon>Bacillati</taxon>
        <taxon>Actinomycetota</taxon>
        <taxon>Actinomycetes</taxon>
        <taxon>Micrococcales</taxon>
        <taxon>Dermacoccaceae</taxon>
        <taxon>Metallococcus</taxon>
    </lineage>
</organism>
<evidence type="ECO:0000259" key="3">
    <source>
        <dbReference type="PROSITE" id="PS51186"/>
    </source>
</evidence>
<dbReference type="InterPro" id="IPR016102">
    <property type="entry name" value="Succinyl-CoA_synth-like"/>
</dbReference>
<dbReference type="GO" id="GO:0046872">
    <property type="term" value="F:metal ion binding"/>
    <property type="evidence" value="ECO:0007669"/>
    <property type="project" value="InterPro"/>
</dbReference>
<dbReference type="SUPFAM" id="SSF52210">
    <property type="entry name" value="Succinyl-CoA synthetase domains"/>
    <property type="match status" value="2"/>
</dbReference>
<comment type="caution">
    <text evidence="4">The sequence shown here is derived from an EMBL/GenBank/DDBJ whole genome shotgun (WGS) entry which is preliminary data.</text>
</comment>
<dbReference type="Pfam" id="PF13549">
    <property type="entry name" value="ATP-grasp_5"/>
    <property type="match status" value="1"/>
</dbReference>
<dbReference type="Gene3D" id="3.30.470.20">
    <property type="entry name" value="ATP-grasp fold, B domain"/>
    <property type="match status" value="1"/>
</dbReference>
<dbReference type="EMBL" id="JAAOIV010000011">
    <property type="protein sequence ID" value="NHN56889.1"/>
    <property type="molecule type" value="Genomic_DNA"/>
</dbReference>
<dbReference type="SUPFAM" id="SSF55729">
    <property type="entry name" value="Acyl-CoA N-acyltransferases (Nat)"/>
    <property type="match status" value="1"/>
</dbReference>
<dbReference type="PANTHER" id="PTHR42793:SF1">
    <property type="entry name" value="PEPTIDYL-LYSINE N-ACETYLTRANSFERASE PATZ"/>
    <property type="match status" value="1"/>
</dbReference>
<dbReference type="InterPro" id="IPR016181">
    <property type="entry name" value="Acyl_CoA_acyltransferase"/>
</dbReference>
<dbReference type="InterPro" id="IPR013815">
    <property type="entry name" value="ATP_grasp_subdomain_1"/>
</dbReference>
<dbReference type="InterPro" id="IPR000182">
    <property type="entry name" value="GNAT_dom"/>
</dbReference>
<dbReference type="SMART" id="SM00881">
    <property type="entry name" value="CoA_binding"/>
    <property type="match status" value="1"/>
</dbReference>
<keyword evidence="5" id="KW-1185">Reference proteome</keyword>
<dbReference type="GO" id="GO:0016747">
    <property type="term" value="F:acyltransferase activity, transferring groups other than amino-acyl groups"/>
    <property type="evidence" value="ECO:0007669"/>
    <property type="project" value="InterPro"/>
</dbReference>
<evidence type="ECO:0000313" key="5">
    <source>
        <dbReference type="Proteomes" id="UP000744769"/>
    </source>
</evidence>
<dbReference type="RefSeq" id="WP_166197598.1">
    <property type="nucleotide sequence ID" value="NZ_JAAOIV010000011.1"/>
</dbReference>
<dbReference type="Gene3D" id="3.40.50.720">
    <property type="entry name" value="NAD(P)-binding Rossmann-like Domain"/>
    <property type="match status" value="1"/>
</dbReference>
<gene>
    <name evidence="4" type="ORF">G9U51_14015</name>
</gene>
<sequence>MAADEDPPGYPRAWEADVVLRDGSVAQVRPIRPSDGPALQEFHAGQSDESIYLRFFAPLKRLSDKDIHRFTHVDYRARVALVMIAAGDLVAIARYDRLAGPDGPRAEVAFNVSDRFQGRGAGSVLLEHLAAIGREAGVKEFVADVLPQNRKMMGVFLDAGYLVEHGFDDGVISLSFPIRATRQSEDVRVAREQRAESQSVRALLNPASVAVVGVSRSRGSAGRDLFTHLVRGGFTGQVYAVSSSGAAQIEDHPVYASVRDIPEPVELAVIAVPAGEVHDVLLDCAGHGVRAVVVISAGFAEVGEQGAALQHELLRTARRLGLRVVGPNSFGVLNTRPEVRLNASLAPEMPPAGSLGLFSQSGALAIAVLDSATRRGLGISDFVSAGNRVDVSGNDVMQHWIDDDTTTAVGLYLESMGNPRKFNRIARRLAALKPVIVVKSGMSAYGVPPGHRVRATQTRPEAFAAMLAQAGVMRVENVHQLFDIAQLVVHQPIPRGNRVAIVGNSDALGALAADSCVAWGLQVSHGPVNLPAEASAEEFRQAVSAAFEDPDVDSVVTAFIPPRALAGVAVAQTLAIAALDSGKPCITTFLGIRGVTDALSARAADGTRQTVPAYAMPEDGIRALAAATQYGQWRDRDRGEPVSPEGISRTKAEQLIDRVLAGSPRGRALTADETRELLGHYGIEVWPSFPVQSAQEAVETAERLGYPVVLKSVSPIARTQPVTAVRTDLVDAAAVRQAYAALDARLVPLHADRYVVQRMATPGIACVIASSEDPLFGPMVRFGLSGAPTEVMGDIGYRIPPLRESDVLDLIGSVRAAPLLNGRDGLGPADRAALADLIARVSVLADDHPELASIELTSVNCHRDGADVLGASVHLAPAFRSDSDRRTMTVDA</sequence>
<dbReference type="Pfam" id="PF00583">
    <property type="entry name" value="Acetyltransf_1"/>
    <property type="match status" value="1"/>
</dbReference>
<name>A0A967B2Q4_9MICO</name>
<dbReference type="Gene3D" id="3.40.630.30">
    <property type="match status" value="1"/>
</dbReference>
<dbReference type="Pfam" id="PF13607">
    <property type="entry name" value="Succ_CoA_lig"/>
    <property type="match status" value="1"/>
</dbReference>
<keyword evidence="1" id="KW-0547">Nucleotide-binding</keyword>